<dbReference type="EMBL" id="JAGINW010000001">
    <property type="protein sequence ID" value="MBP2326307.1"/>
    <property type="molecule type" value="Genomic_DNA"/>
</dbReference>
<keyword evidence="3" id="KW-0804">Transcription</keyword>
<dbReference type="InterPro" id="IPR023772">
    <property type="entry name" value="DNA-bd_HTH_TetR-type_CS"/>
</dbReference>
<dbReference type="PROSITE" id="PS01081">
    <property type="entry name" value="HTH_TETR_1"/>
    <property type="match status" value="1"/>
</dbReference>
<evidence type="ECO:0000256" key="1">
    <source>
        <dbReference type="ARBA" id="ARBA00023015"/>
    </source>
</evidence>
<evidence type="ECO:0000256" key="2">
    <source>
        <dbReference type="ARBA" id="ARBA00023125"/>
    </source>
</evidence>
<dbReference type="Gene3D" id="1.10.357.10">
    <property type="entry name" value="Tetracycline Repressor, domain 2"/>
    <property type="match status" value="1"/>
</dbReference>
<dbReference type="PANTHER" id="PTHR30055">
    <property type="entry name" value="HTH-TYPE TRANSCRIPTIONAL REGULATOR RUTR"/>
    <property type="match status" value="1"/>
</dbReference>
<dbReference type="SUPFAM" id="SSF46689">
    <property type="entry name" value="Homeodomain-like"/>
    <property type="match status" value="1"/>
</dbReference>
<feature type="domain" description="HTH tetR-type" evidence="5">
    <location>
        <begin position="16"/>
        <end position="76"/>
    </location>
</feature>
<evidence type="ECO:0000313" key="7">
    <source>
        <dbReference type="Proteomes" id="UP001519332"/>
    </source>
</evidence>
<sequence length="214" mass="23587">MPEDERPLGLRERKKLETRQTLSKAAVRLAAERGIENVTVDDIAAEAGVSARTFFNYFPSKEDAVLQPDPDPVEQTKIITQALASAPAEFSPVRALAFAWRPVAQRLDREAEDWLVRISIIERDPALMIKMFTAKEETERLMLEAIAARTGLDVDGDLYPRLLLMTVGAAFQAVTKRWYELGGKASVTELFDEAIDAVASGLPLPAGVSTEGMK</sequence>
<dbReference type="InterPro" id="IPR009057">
    <property type="entry name" value="Homeodomain-like_sf"/>
</dbReference>
<dbReference type="Gene3D" id="1.10.10.60">
    <property type="entry name" value="Homeodomain-like"/>
    <property type="match status" value="1"/>
</dbReference>
<dbReference type="Proteomes" id="UP001519332">
    <property type="component" value="Unassembled WGS sequence"/>
</dbReference>
<feature type="DNA-binding region" description="H-T-H motif" evidence="4">
    <location>
        <begin position="39"/>
        <end position="58"/>
    </location>
</feature>
<dbReference type="PROSITE" id="PS50977">
    <property type="entry name" value="HTH_TETR_2"/>
    <property type="match status" value="1"/>
</dbReference>
<accession>A0ABS4TPH8</accession>
<keyword evidence="2 4" id="KW-0238">DNA-binding</keyword>
<dbReference type="PRINTS" id="PR00455">
    <property type="entry name" value="HTHTETR"/>
</dbReference>
<organism evidence="6 7">
    <name type="scientific">Kibdelosporangium banguiense</name>
    <dbReference type="NCBI Taxonomy" id="1365924"/>
    <lineage>
        <taxon>Bacteria</taxon>
        <taxon>Bacillati</taxon>
        <taxon>Actinomycetota</taxon>
        <taxon>Actinomycetes</taxon>
        <taxon>Pseudonocardiales</taxon>
        <taxon>Pseudonocardiaceae</taxon>
        <taxon>Kibdelosporangium</taxon>
    </lineage>
</organism>
<evidence type="ECO:0000256" key="3">
    <source>
        <dbReference type="ARBA" id="ARBA00023163"/>
    </source>
</evidence>
<dbReference type="InterPro" id="IPR050109">
    <property type="entry name" value="HTH-type_TetR-like_transc_reg"/>
</dbReference>
<evidence type="ECO:0000259" key="5">
    <source>
        <dbReference type="PROSITE" id="PS50977"/>
    </source>
</evidence>
<keyword evidence="1" id="KW-0805">Transcription regulation</keyword>
<evidence type="ECO:0000256" key="4">
    <source>
        <dbReference type="PROSITE-ProRule" id="PRU00335"/>
    </source>
</evidence>
<name>A0ABS4TPH8_9PSEU</name>
<dbReference type="InterPro" id="IPR041347">
    <property type="entry name" value="MftR_C"/>
</dbReference>
<protein>
    <submittedName>
        <fullName evidence="6">AcrR family transcriptional regulator</fullName>
    </submittedName>
</protein>
<gene>
    <name evidence="6" type="ORF">JOF56_006692</name>
</gene>
<dbReference type="Pfam" id="PF17754">
    <property type="entry name" value="TetR_C_14"/>
    <property type="match status" value="1"/>
</dbReference>
<keyword evidence="7" id="KW-1185">Reference proteome</keyword>
<dbReference type="PANTHER" id="PTHR30055:SF238">
    <property type="entry name" value="MYCOFACTOCIN BIOSYNTHESIS TRANSCRIPTIONAL REGULATOR MFTR-RELATED"/>
    <property type="match status" value="1"/>
</dbReference>
<dbReference type="RefSeq" id="WP_209643383.1">
    <property type="nucleotide sequence ID" value="NZ_JAGINW010000001.1"/>
</dbReference>
<evidence type="ECO:0000313" key="6">
    <source>
        <dbReference type="EMBL" id="MBP2326307.1"/>
    </source>
</evidence>
<reference evidence="6 7" key="1">
    <citation type="submission" date="2021-03" db="EMBL/GenBank/DDBJ databases">
        <title>Sequencing the genomes of 1000 actinobacteria strains.</title>
        <authorList>
            <person name="Klenk H.-P."/>
        </authorList>
    </citation>
    <scope>NUCLEOTIDE SEQUENCE [LARGE SCALE GENOMIC DNA]</scope>
    <source>
        <strain evidence="6 7">DSM 46670</strain>
    </source>
</reference>
<comment type="caution">
    <text evidence="6">The sequence shown here is derived from an EMBL/GenBank/DDBJ whole genome shotgun (WGS) entry which is preliminary data.</text>
</comment>
<dbReference type="InterPro" id="IPR001647">
    <property type="entry name" value="HTH_TetR"/>
</dbReference>
<proteinExistence type="predicted"/>
<dbReference type="Pfam" id="PF00440">
    <property type="entry name" value="TetR_N"/>
    <property type="match status" value="1"/>
</dbReference>